<keyword evidence="3 7" id="KW-0413">Isomerase</keyword>
<reference evidence="7 8" key="1">
    <citation type="journal article" date="2017" name="Int. J. Syst. Evol. Microbiol.">
        <title>Oleiagrimonas citrea sp. nov., a marine bacterium isolated from tidal flat sediment and emended description of the genus Oleiagrimonas Fang et al. 2015 and Oleiagrimonas soli.</title>
        <authorList>
            <person name="Yang S.H."/>
            <person name="Seo H.S."/>
            <person name="Seong C.N."/>
            <person name="Kwon K.K."/>
        </authorList>
    </citation>
    <scope>NUCLEOTIDE SEQUENCE [LARGE SCALE GENOMIC DNA]</scope>
    <source>
        <strain evidence="7 8">MEBiC09124</strain>
    </source>
</reference>
<evidence type="ECO:0000256" key="4">
    <source>
        <dbReference type="SAM" id="MobiDB-lite"/>
    </source>
</evidence>
<organism evidence="7 8">
    <name type="scientific">Oleiagrimonas citrea</name>
    <dbReference type="NCBI Taxonomy" id="1665687"/>
    <lineage>
        <taxon>Bacteria</taxon>
        <taxon>Pseudomonadati</taxon>
        <taxon>Pseudomonadota</taxon>
        <taxon>Gammaproteobacteria</taxon>
        <taxon>Lysobacterales</taxon>
        <taxon>Rhodanobacteraceae</taxon>
        <taxon>Oleiagrimonas</taxon>
    </lineage>
</organism>
<dbReference type="Pfam" id="PF00160">
    <property type="entry name" value="Pro_isomerase"/>
    <property type="match status" value="1"/>
</dbReference>
<dbReference type="SUPFAM" id="SSF50891">
    <property type="entry name" value="Cyclophilin-like"/>
    <property type="match status" value="1"/>
</dbReference>
<evidence type="ECO:0000313" key="8">
    <source>
        <dbReference type="Proteomes" id="UP000541636"/>
    </source>
</evidence>
<dbReference type="EC" id="5.2.1.8" evidence="1"/>
<evidence type="ECO:0000256" key="3">
    <source>
        <dbReference type="ARBA" id="ARBA00023235"/>
    </source>
</evidence>
<feature type="chain" id="PRO_5032897447" description="peptidylprolyl isomerase" evidence="5">
    <location>
        <begin position="24"/>
        <end position="308"/>
    </location>
</feature>
<dbReference type="GO" id="GO:0003755">
    <property type="term" value="F:peptidyl-prolyl cis-trans isomerase activity"/>
    <property type="evidence" value="ECO:0007669"/>
    <property type="project" value="UniProtKB-KW"/>
</dbReference>
<evidence type="ECO:0000313" key="7">
    <source>
        <dbReference type="EMBL" id="NKZ38904.1"/>
    </source>
</evidence>
<dbReference type="Proteomes" id="UP000541636">
    <property type="component" value="Unassembled WGS sequence"/>
</dbReference>
<keyword evidence="5" id="KW-0732">Signal</keyword>
<dbReference type="PROSITE" id="PS50072">
    <property type="entry name" value="CSA_PPIASE_2"/>
    <property type="match status" value="1"/>
</dbReference>
<dbReference type="AlphaFoldDB" id="A0A846ZL43"/>
<dbReference type="InterPro" id="IPR002130">
    <property type="entry name" value="Cyclophilin-type_PPIase_dom"/>
</dbReference>
<dbReference type="EMBL" id="JAAZQD010000003">
    <property type="protein sequence ID" value="NKZ38904.1"/>
    <property type="molecule type" value="Genomic_DNA"/>
</dbReference>
<evidence type="ECO:0000259" key="6">
    <source>
        <dbReference type="PROSITE" id="PS50072"/>
    </source>
</evidence>
<feature type="domain" description="PPIase cyclophilin-type" evidence="6">
    <location>
        <begin position="57"/>
        <end position="247"/>
    </location>
</feature>
<keyword evidence="8" id="KW-1185">Reference proteome</keyword>
<keyword evidence="2" id="KW-0697">Rotamase</keyword>
<comment type="caution">
    <text evidence="7">The sequence shown here is derived from an EMBL/GenBank/DDBJ whole genome shotgun (WGS) entry which is preliminary data.</text>
</comment>
<dbReference type="PANTHER" id="PTHR43246">
    <property type="entry name" value="PEPTIDYL-PROLYL CIS-TRANS ISOMERASE CYP38, CHLOROPLASTIC"/>
    <property type="match status" value="1"/>
</dbReference>
<dbReference type="InterPro" id="IPR029000">
    <property type="entry name" value="Cyclophilin-like_dom_sf"/>
</dbReference>
<feature type="signal peptide" evidence="5">
    <location>
        <begin position="1"/>
        <end position="23"/>
    </location>
</feature>
<evidence type="ECO:0000256" key="1">
    <source>
        <dbReference type="ARBA" id="ARBA00013194"/>
    </source>
</evidence>
<protein>
    <recommendedName>
        <fullName evidence="1">peptidylprolyl isomerase</fullName>
        <ecNumber evidence="1">5.2.1.8</ecNumber>
    </recommendedName>
</protein>
<dbReference type="InterPro" id="IPR044665">
    <property type="entry name" value="E_coli_cyclophilin_A-like"/>
</dbReference>
<dbReference type="RefSeq" id="WP_168609083.1">
    <property type="nucleotide sequence ID" value="NZ_JAAZQD010000003.1"/>
</dbReference>
<evidence type="ECO:0000256" key="2">
    <source>
        <dbReference type="ARBA" id="ARBA00023110"/>
    </source>
</evidence>
<name>A0A846ZL43_9GAMM</name>
<gene>
    <name evidence="7" type="ORF">HF690_08015</name>
</gene>
<evidence type="ECO:0000256" key="5">
    <source>
        <dbReference type="SAM" id="SignalP"/>
    </source>
</evidence>
<sequence length="308" mass="34001">MRPRISLALALLGLISAMTSAQAAGKDTPSIQQILKASKSSEWRALNPDNTLYMDLPDGRVVIELAPWWSPKHVANIKTLVREHYFDHTSIYRVQDNFVAQWGDPDSDNPKKAKSMGTAKTHLPPEYDRSYDTSMSFTALPDGDVYAPQVGFSHGFPTARDPKTHRTWIAHCYGTVGVARDVDPTSGNGNTLYAVIGQARRIDHNLAVAGRVVQGMPLLSSLPRGDDANIGVYAKPSQRTPILRVRLAADVPAAQREHLQVLRTDSATFARIVDAKRHRHDAFYRDPPGHASLCSLDVPVRVDPKFAH</sequence>
<feature type="region of interest" description="Disordered" evidence="4">
    <location>
        <begin position="105"/>
        <end position="125"/>
    </location>
</feature>
<accession>A0A846ZL43</accession>
<dbReference type="Gene3D" id="2.40.100.10">
    <property type="entry name" value="Cyclophilin-like"/>
    <property type="match status" value="1"/>
</dbReference>
<proteinExistence type="predicted"/>